<dbReference type="EMBL" id="FQWD01000005">
    <property type="protein sequence ID" value="SHG87658.1"/>
    <property type="molecule type" value="Genomic_DNA"/>
</dbReference>
<dbReference type="OrthoDB" id="7987888at2"/>
<protein>
    <recommendedName>
        <fullName evidence="4">Lipoprotein</fullName>
    </recommendedName>
</protein>
<proteinExistence type="predicted"/>
<evidence type="ECO:0008006" key="4">
    <source>
        <dbReference type="Google" id="ProtNLM"/>
    </source>
</evidence>
<organism evidence="2 3">
    <name type="scientific">Marisediminitalea aggregata</name>
    <dbReference type="NCBI Taxonomy" id="634436"/>
    <lineage>
        <taxon>Bacteria</taxon>
        <taxon>Pseudomonadati</taxon>
        <taxon>Pseudomonadota</taxon>
        <taxon>Gammaproteobacteria</taxon>
        <taxon>Alteromonadales</taxon>
        <taxon>Alteromonadaceae</taxon>
        <taxon>Marisediminitalea</taxon>
    </lineage>
</organism>
<evidence type="ECO:0000256" key="1">
    <source>
        <dbReference type="SAM" id="SignalP"/>
    </source>
</evidence>
<keyword evidence="1" id="KW-0732">Signal</keyword>
<feature type="chain" id="PRO_5012341435" description="Lipoprotein" evidence="1">
    <location>
        <begin position="25"/>
        <end position="192"/>
    </location>
</feature>
<accession>A0A1M5NDR8</accession>
<gene>
    <name evidence="2" type="ORF">SAMN05216361_3191</name>
</gene>
<dbReference type="AlphaFoldDB" id="A0A1M5NDR8"/>
<sequence length="192" mass="21814">MYQISRFTLTACICLLLLACVSTDDQPTGPLAGKKTIVLMGNKGEQLAIGTVLFTPTDNSDRVSYTIDIDYALFTDYFLSMKEMKCLEGPELWCHLRYPYEQPRTVTATDLSWLSHDLLFMFKKKGEFGANFWNGIYYEFDVRDGAIYGKAQAVDLNMLAAPPDDLATPPFNEFERSETESAPRFLPFVEIR</sequence>
<dbReference type="PROSITE" id="PS51257">
    <property type="entry name" value="PROKAR_LIPOPROTEIN"/>
    <property type="match status" value="1"/>
</dbReference>
<dbReference type="Proteomes" id="UP000184520">
    <property type="component" value="Unassembled WGS sequence"/>
</dbReference>
<name>A0A1M5NDR8_9ALTE</name>
<dbReference type="RefSeq" id="WP_073324165.1">
    <property type="nucleotide sequence ID" value="NZ_FQWD01000005.1"/>
</dbReference>
<evidence type="ECO:0000313" key="2">
    <source>
        <dbReference type="EMBL" id="SHG87658.1"/>
    </source>
</evidence>
<evidence type="ECO:0000313" key="3">
    <source>
        <dbReference type="Proteomes" id="UP000184520"/>
    </source>
</evidence>
<keyword evidence="3" id="KW-1185">Reference proteome</keyword>
<dbReference type="STRING" id="634436.SAMN05216361_3191"/>
<feature type="signal peptide" evidence="1">
    <location>
        <begin position="1"/>
        <end position="24"/>
    </location>
</feature>
<reference evidence="3" key="1">
    <citation type="submission" date="2016-11" db="EMBL/GenBank/DDBJ databases">
        <authorList>
            <person name="Varghese N."/>
            <person name="Submissions S."/>
        </authorList>
    </citation>
    <scope>NUCLEOTIDE SEQUENCE [LARGE SCALE GENOMIC DNA]</scope>
    <source>
        <strain evidence="3">CGMCC 1.8995</strain>
    </source>
</reference>